<dbReference type="SUPFAM" id="SSF52799">
    <property type="entry name" value="(Phosphotyrosine protein) phosphatases II"/>
    <property type="match status" value="1"/>
</dbReference>
<dbReference type="Pfam" id="PF22784">
    <property type="entry name" value="PTP-SAK"/>
    <property type="match status" value="1"/>
</dbReference>
<dbReference type="InterPro" id="IPR020422">
    <property type="entry name" value="TYR_PHOSPHATASE_DUAL_dom"/>
</dbReference>
<evidence type="ECO:0000259" key="2">
    <source>
        <dbReference type="PROSITE" id="PS50054"/>
    </source>
</evidence>
<dbReference type="GeneID" id="100372041"/>
<keyword evidence="1" id="KW-0378">Hydrolase</keyword>
<dbReference type="PROSITE" id="PS50054">
    <property type="entry name" value="TYR_PHOSPHATASE_DUAL"/>
    <property type="match status" value="1"/>
</dbReference>
<keyword evidence="4" id="KW-1185">Reference proteome</keyword>
<dbReference type="Gene3D" id="3.90.190.10">
    <property type="entry name" value="Protein tyrosine phosphatase superfamily"/>
    <property type="match status" value="1"/>
</dbReference>
<evidence type="ECO:0000259" key="3">
    <source>
        <dbReference type="PROSITE" id="PS50056"/>
    </source>
</evidence>
<feature type="domain" description="Tyrosine specific protein phosphatases" evidence="3">
    <location>
        <begin position="91"/>
        <end position="144"/>
    </location>
</feature>
<dbReference type="Proteomes" id="UP000694865">
    <property type="component" value="Unplaced"/>
</dbReference>
<dbReference type="InterPro" id="IPR050561">
    <property type="entry name" value="PTP"/>
</dbReference>
<gene>
    <name evidence="5" type="primary">LOC100372041</name>
</gene>
<proteinExistence type="predicted"/>
<evidence type="ECO:0000313" key="5">
    <source>
        <dbReference type="RefSeq" id="XP_002738910.2"/>
    </source>
</evidence>
<dbReference type="PROSITE" id="PS50056">
    <property type="entry name" value="TYR_PHOSPHATASE_2"/>
    <property type="match status" value="1"/>
</dbReference>
<dbReference type="InterPro" id="IPR029021">
    <property type="entry name" value="Prot-tyrosine_phosphatase-like"/>
</dbReference>
<name>A0ABM0GWJ7_SACKO</name>
<accession>A0ABM0GWJ7</accession>
<dbReference type="InterPro" id="IPR057023">
    <property type="entry name" value="PTP-SAK"/>
</dbReference>
<organism evidence="4 5">
    <name type="scientific">Saccoglossus kowalevskii</name>
    <name type="common">Acorn worm</name>
    <dbReference type="NCBI Taxonomy" id="10224"/>
    <lineage>
        <taxon>Eukaryota</taxon>
        <taxon>Metazoa</taxon>
        <taxon>Hemichordata</taxon>
        <taxon>Enteropneusta</taxon>
        <taxon>Harrimaniidae</taxon>
        <taxon>Saccoglossus</taxon>
    </lineage>
</organism>
<evidence type="ECO:0000256" key="1">
    <source>
        <dbReference type="ARBA" id="ARBA00022801"/>
    </source>
</evidence>
<evidence type="ECO:0000313" key="4">
    <source>
        <dbReference type="Proteomes" id="UP000694865"/>
    </source>
</evidence>
<sequence length="144" mass="16538">MPDYTHFSMARNNFRPAPAEIKYKDMRFLIIDRPTKATLATFIEELKKHEVKDVVRVCEPTYNTDILEKEGIRVLDFPFDDGAPPPNDVVEQWFNLLKIRNKEEPNCCVAVHCVSGLGRAPVLVAIALIEMGMKYEDAVEMIRQ</sequence>
<dbReference type="CDD" id="cd14500">
    <property type="entry name" value="PTP-IVa"/>
    <property type="match status" value="1"/>
</dbReference>
<reference evidence="5" key="1">
    <citation type="submission" date="2025-08" db="UniProtKB">
        <authorList>
            <consortium name="RefSeq"/>
        </authorList>
    </citation>
    <scope>IDENTIFICATION</scope>
    <source>
        <tissue evidence="5">Testes</tissue>
    </source>
</reference>
<dbReference type="InterPro" id="IPR000387">
    <property type="entry name" value="Tyr_Pase_dom"/>
</dbReference>
<dbReference type="PANTHER" id="PTHR23339">
    <property type="entry name" value="TYROSINE SPECIFIC PROTEIN PHOSPHATASE AND DUAL SPECIFICITY PROTEIN PHOSPHATASE"/>
    <property type="match status" value="1"/>
</dbReference>
<protein>
    <submittedName>
        <fullName evidence="5">Protein tyrosine phosphatase type IVA 1-like</fullName>
    </submittedName>
</protein>
<dbReference type="RefSeq" id="XP_002738910.2">
    <property type="nucleotide sequence ID" value="XM_002738864.2"/>
</dbReference>
<feature type="domain" description="Tyrosine-protein phosphatase" evidence="2">
    <location>
        <begin position="17"/>
        <end position="144"/>
    </location>
</feature>